<accession>A0A8S9KRB2</accession>
<reference evidence="2" key="1">
    <citation type="submission" date="2019-12" db="EMBL/GenBank/DDBJ databases">
        <title>Genome sequencing and annotation of Brassica cretica.</title>
        <authorList>
            <person name="Studholme D.J."/>
            <person name="Sarris P.F."/>
        </authorList>
    </citation>
    <scope>NUCLEOTIDE SEQUENCE</scope>
    <source>
        <strain evidence="2">PFS-001/15</strain>
        <tissue evidence="2">Leaf</tissue>
    </source>
</reference>
<dbReference type="EMBL" id="QGKW02000717">
    <property type="protein sequence ID" value="KAF2597909.1"/>
    <property type="molecule type" value="Genomic_DNA"/>
</dbReference>
<proteinExistence type="predicted"/>
<sequence length="57" mass="6535">MVGANVQKDMVGDGCKTKAFNLYAQNGLEEDKKELIEEQEKMHFEEMLDHCTGKEED</sequence>
<evidence type="ECO:0000313" key="3">
    <source>
        <dbReference type="Proteomes" id="UP000712281"/>
    </source>
</evidence>
<evidence type="ECO:0000313" key="2">
    <source>
        <dbReference type="EMBL" id="KAF2597910.1"/>
    </source>
</evidence>
<name>A0A8S9KRB2_BRACR</name>
<organism evidence="2 3">
    <name type="scientific">Brassica cretica</name>
    <name type="common">Mustard</name>
    <dbReference type="NCBI Taxonomy" id="69181"/>
    <lineage>
        <taxon>Eukaryota</taxon>
        <taxon>Viridiplantae</taxon>
        <taxon>Streptophyta</taxon>
        <taxon>Embryophyta</taxon>
        <taxon>Tracheophyta</taxon>
        <taxon>Spermatophyta</taxon>
        <taxon>Magnoliopsida</taxon>
        <taxon>eudicotyledons</taxon>
        <taxon>Gunneridae</taxon>
        <taxon>Pentapetalae</taxon>
        <taxon>rosids</taxon>
        <taxon>malvids</taxon>
        <taxon>Brassicales</taxon>
        <taxon>Brassicaceae</taxon>
        <taxon>Brassiceae</taxon>
        <taxon>Brassica</taxon>
    </lineage>
</organism>
<dbReference type="AlphaFoldDB" id="A0A8S9KRB2"/>
<dbReference type="EMBL" id="QGKW02000717">
    <property type="protein sequence ID" value="KAF2597910.1"/>
    <property type="molecule type" value="Genomic_DNA"/>
</dbReference>
<evidence type="ECO:0000313" key="1">
    <source>
        <dbReference type="EMBL" id="KAF2597909.1"/>
    </source>
</evidence>
<comment type="caution">
    <text evidence="2">The sequence shown here is derived from an EMBL/GenBank/DDBJ whole genome shotgun (WGS) entry which is preliminary data.</text>
</comment>
<gene>
    <name evidence="2" type="ORF">F2Q68_00012392</name>
    <name evidence="1" type="ORF">F2Q68_00012393</name>
</gene>
<protein>
    <submittedName>
        <fullName evidence="2">Uncharacterized protein</fullName>
    </submittedName>
</protein>
<dbReference type="Proteomes" id="UP000712281">
    <property type="component" value="Unassembled WGS sequence"/>
</dbReference>